<dbReference type="EC" id="2.4.1.21" evidence="8"/>
<keyword evidence="6 8" id="KW-0808">Transferase</keyword>
<dbReference type="Pfam" id="PF08323">
    <property type="entry name" value="Glyco_transf_5"/>
    <property type="match status" value="1"/>
</dbReference>
<dbReference type="RefSeq" id="WP_172126320.1">
    <property type="nucleotide sequence ID" value="NZ_CP042652.1"/>
</dbReference>
<dbReference type="GO" id="GO:0004373">
    <property type="term" value="F:alpha-1,4-glucan glucosyltransferase (UDP-glucose donor) activity"/>
    <property type="evidence" value="ECO:0007669"/>
    <property type="project" value="InterPro"/>
</dbReference>
<dbReference type="Proteomes" id="UP000503483">
    <property type="component" value="Chromosome"/>
</dbReference>
<evidence type="ECO:0000256" key="1">
    <source>
        <dbReference type="ARBA" id="ARBA00001478"/>
    </source>
</evidence>
<dbReference type="PANTHER" id="PTHR45825:SF11">
    <property type="entry name" value="ALPHA AMYLASE DOMAIN-CONTAINING PROTEIN"/>
    <property type="match status" value="1"/>
</dbReference>
<evidence type="ECO:0000256" key="4">
    <source>
        <dbReference type="ARBA" id="ARBA00010281"/>
    </source>
</evidence>
<protein>
    <recommendedName>
        <fullName evidence="8">Glycogen synthase</fullName>
        <ecNumber evidence="8">2.4.1.21</ecNumber>
    </recommendedName>
    <alternativeName>
        <fullName evidence="8">Starch [bacterial glycogen] synthase</fullName>
    </alternativeName>
</protein>
<keyword evidence="5 8" id="KW-0328">Glycosyltransferase</keyword>
<name>A0A6M8EDY4_9BACT</name>
<feature type="domain" description="Starch synthase catalytic" evidence="10">
    <location>
        <begin position="7"/>
        <end position="235"/>
    </location>
</feature>
<evidence type="ECO:0000256" key="6">
    <source>
        <dbReference type="ARBA" id="ARBA00022679"/>
    </source>
</evidence>
<dbReference type="InterPro" id="IPR013534">
    <property type="entry name" value="Starch_synth_cat_dom"/>
</dbReference>
<keyword evidence="12" id="KW-1185">Reference proteome</keyword>
<dbReference type="InterPro" id="IPR001296">
    <property type="entry name" value="Glyco_trans_1"/>
</dbReference>
<accession>A0A6M8EDY4</accession>
<dbReference type="SUPFAM" id="SSF53756">
    <property type="entry name" value="UDP-Glycosyltransferase/glycogen phosphorylase"/>
    <property type="match status" value="1"/>
</dbReference>
<feature type="domain" description="Glycosyl transferase family 1" evidence="9">
    <location>
        <begin position="280"/>
        <end position="446"/>
    </location>
</feature>
<evidence type="ECO:0000256" key="5">
    <source>
        <dbReference type="ARBA" id="ARBA00022676"/>
    </source>
</evidence>
<dbReference type="Pfam" id="PF00534">
    <property type="entry name" value="Glycos_transf_1"/>
    <property type="match status" value="1"/>
</dbReference>
<dbReference type="GO" id="GO:0005978">
    <property type="term" value="P:glycogen biosynthetic process"/>
    <property type="evidence" value="ECO:0007669"/>
    <property type="project" value="UniProtKB-UniRule"/>
</dbReference>
<evidence type="ECO:0000313" key="11">
    <source>
        <dbReference type="EMBL" id="QKE28760.1"/>
    </source>
</evidence>
<dbReference type="AlphaFoldDB" id="A0A6M8EDY4"/>
<dbReference type="EMBL" id="CP042652">
    <property type="protein sequence ID" value="QKE28760.1"/>
    <property type="molecule type" value="Genomic_DNA"/>
</dbReference>
<evidence type="ECO:0000256" key="3">
    <source>
        <dbReference type="ARBA" id="ARBA00004964"/>
    </source>
</evidence>
<dbReference type="CDD" id="cd03791">
    <property type="entry name" value="GT5_Glycogen_synthase_DULL1-like"/>
    <property type="match status" value="1"/>
</dbReference>
<dbReference type="KEGG" id="paco:AACT_1602"/>
<proteinExistence type="inferred from homology"/>
<evidence type="ECO:0000256" key="7">
    <source>
        <dbReference type="ARBA" id="ARBA00023056"/>
    </source>
</evidence>
<evidence type="ECO:0000313" key="12">
    <source>
        <dbReference type="Proteomes" id="UP000503483"/>
    </source>
</evidence>
<reference evidence="11 12" key="1">
    <citation type="submission" date="2019-08" db="EMBL/GenBank/DDBJ databases">
        <title>Complete genome sequence of Arcobacter acticola.</title>
        <authorList>
            <person name="Miller W."/>
        </authorList>
    </citation>
    <scope>NUCLEOTIDE SEQUENCE [LARGE SCALE GENOMIC DNA]</scope>
    <source>
        <strain evidence="11 12">KCTC 52212</strain>
    </source>
</reference>
<keyword evidence="7 8" id="KW-0320">Glycogen biosynthesis</keyword>
<evidence type="ECO:0000259" key="9">
    <source>
        <dbReference type="Pfam" id="PF00534"/>
    </source>
</evidence>
<gene>
    <name evidence="11" type="primary">glgA2</name>
    <name evidence="8" type="synonym">glgA</name>
    <name evidence="11" type="ORF">AACT_1602</name>
</gene>
<evidence type="ECO:0000256" key="2">
    <source>
        <dbReference type="ARBA" id="ARBA00002764"/>
    </source>
</evidence>
<dbReference type="GO" id="GO:0009011">
    <property type="term" value="F:alpha-1,4-glucan glucosyltransferase (ADP-glucose donor) activity"/>
    <property type="evidence" value="ECO:0007669"/>
    <property type="project" value="UniProtKB-UniRule"/>
</dbReference>
<dbReference type="InterPro" id="IPR011835">
    <property type="entry name" value="GS/SS"/>
</dbReference>
<comment type="function">
    <text evidence="2 8">Synthesizes alpha-1,4-glucan chains using ADP-glucose.</text>
</comment>
<feature type="binding site" evidence="8">
    <location>
        <position position="18"/>
    </location>
    <ligand>
        <name>ADP-alpha-D-glucose</name>
        <dbReference type="ChEBI" id="CHEBI:57498"/>
    </ligand>
</feature>
<comment type="pathway">
    <text evidence="3 8">Glycan biosynthesis; glycogen biosynthesis.</text>
</comment>
<dbReference type="HAMAP" id="MF_00484">
    <property type="entry name" value="Glycogen_synth"/>
    <property type="match status" value="1"/>
</dbReference>
<dbReference type="PANTHER" id="PTHR45825">
    <property type="entry name" value="GRANULE-BOUND STARCH SYNTHASE 1, CHLOROPLASTIC/AMYLOPLASTIC"/>
    <property type="match status" value="1"/>
</dbReference>
<evidence type="ECO:0000256" key="8">
    <source>
        <dbReference type="HAMAP-Rule" id="MF_00484"/>
    </source>
</evidence>
<dbReference type="NCBIfam" id="TIGR02095">
    <property type="entry name" value="glgA"/>
    <property type="match status" value="1"/>
</dbReference>
<evidence type="ECO:0000259" key="10">
    <source>
        <dbReference type="Pfam" id="PF08323"/>
    </source>
</evidence>
<dbReference type="Gene3D" id="3.40.50.2000">
    <property type="entry name" value="Glycogen Phosphorylase B"/>
    <property type="match status" value="2"/>
</dbReference>
<sequence>MSKESLLFCASEVYPFAKTGGLADVAHSLPRALRDTYNIKVVMPLYSCINRKKYSIKSLKKSFSISMNNIEYTAELFGCNYGGVEYIFIYSSLLCDREFLYGIPTEGYADNALRFAIFCRVIVEILRDNTYDIVHLNDWQTALVPLLLQEESLIKAKTLFTINNLAYQGLFAYEVLKEIGIDSKYFTTDVLEFYNKVNFMKAAIAYSDAITTVSQSYADEILTASFGCGLDGFLRYHKNKLTGIINGIDNEHFTPSHDKLLEYPFANLTEKKLNKKSYLKEKSLKGITKPLFIFIGRFTQQKGVDLLINSLEQIASSDCNIAILGDGEEIYQEKIMKIVNEYDNIHFEFKYNEVLSHQMYAAADFLLMPSLFEPCGLNQMIAMSYGSIPIVHKVGGLKDTVHDYKLFDNKSSKGYGILFEKPSSDSLINSFDEAIKLYSTKKDYNKIVKHNMLCDFSWKNSAEQYVKLYKQL</sequence>
<comment type="catalytic activity">
    <reaction evidence="1 8">
        <text>[(1-&gt;4)-alpha-D-glucosyl](n) + ADP-alpha-D-glucose = [(1-&gt;4)-alpha-D-glucosyl](n+1) + ADP + H(+)</text>
        <dbReference type="Rhea" id="RHEA:18189"/>
        <dbReference type="Rhea" id="RHEA-COMP:9584"/>
        <dbReference type="Rhea" id="RHEA-COMP:9587"/>
        <dbReference type="ChEBI" id="CHEBI:15378"/>
        <dbReference type="ChEBI" id="CHEBI:15444"/>
        <dbReference type="ChEBI" id="CHEBI:57498"/>
        <dbReference type="ChEBI" id="CHEBI:456216"/>
        <dbReference type="EC" id="2.4.1.21"/>
    </reaction>
</comment>
<organism evidence="11 12">
    <name type="scientific">Arcobacter acticola</name>
    <dbReference type="NCBI Taxonomy" id="1849015"/>
    <lineage>
        <taxon>Bacteria</taxon>
        <taxon>Pseudomonadati</taxon>
        <taxon>Campylobacterota</taxon>
        <taxon>Epsilonproteobacteria</taxon>
        <taxon>Campylobacterales</taxon>
        <taxon>Arcobacteraceae</taxon>
        <taxon>Arcobacter</taxon>
    </lineage>
</organism>
<dbReference type="UniPathway" id="UPA00164"/>
<comment type="similarity">
    <text evidence="4 8">Belongs to the glycosyltransferase 1 family. Bacterial/plant glycogen synthase subfamily.</text>
</comment>